<protein>
    <submittedName>
        <fullName evidence="1">Uncharacterized protein</fullName>
    </submittedName>
</protein>
<evidence type="ECO:0000313" key="2">
    <source>
        <dbReference type="Proteomes" id="UP000702544"/>
    </source>
</evidence>
<sequence length="64" mass="7462">MSERDDMPFGFNISEQHEIAERANEQIRLFYTRRGWTPIPHVSAGMVLTVLQEAAMLKVRRSDE</sequence>
<evidence type="ECO:0000313" key="1">
    <source>
        <dbReference type="EMBL" id="NIR76750.1"/>
    </source>
</evidence>
<comment type="caution">
    <text evidence="1">The sequence shown here is derived from an EMBL/GenBank/DDBJ whole genome shotgun (WGS) entry which is preliminary data.</text>
</comment>
<accession>A0AAE4ZDN1</accession>
<dbReference type="EMBL" id="JAACAK010000148">
    <property type="protein sequence ID" value="NIR76750.1"/>
    <property type="molecule type" value="Genomic_DNA"/>
</dbReference>
<dbReference type="AlphaFoldDB" id="A0AAE4ZDN1"/>
<organism evidence="1 2">
    <name type="scientific">Candidatus Kutchimonas denitrificans</name>
    <dbReference type="NCBI Taxonomy" id="3056748"/>
    <lineage>
        <taxon>Bacteria</taxon>
        <taxon>Pseudomonadati</taxon>
        <taxon>Gemmatimonadota</taxon>
        <taxon>Gemmatimonadia</taxon>
        <taxon>Candidatus Palauibacterales</taxon>
        <taxon>Candidatus Palauibacteraceae</taxon>
        <taxon>Candidatus Kutchimonas</taxon>
    </lineage>
</organism>
<proteinExistence type="predicted"/>
<name>A0AAE4ZDN1_9BACT</name>
<reference evidence="1 2" key="1">
    <citation type="submission" date="2020-01" db="EMBL/GenBank/DDBJ databases">
        <title>Genomes assembled from Gulf of Kutch pelagic sediment metagenomes.</title>
        <authorList>
            <person name="Chandrashekar M."/>
            <person name="Mahajan M.S."/>
            <person name="Dave K.J."/>
            <person name="Vatsa P."/>
            <person name="Nathani N.M."/>
        </authorList>
    </citation>
    <scope>NUCLEOTIDE SEQUENCE [LARGE SCALE GENOMIC DNA]</scope>
    <source>
        <strain evidence="1">KS3-K002</strain>
    </source>
</reference>
<gene>
    <name evidence="1" type="ORF">GWO12_16865</name>
</gene>
<dbReference type="Proteomes" id="UP000702544">
    <property type="component" value="Unassembled WGS sequence"/>
</dbReference>